<feature type="compositionally biased region" description="Basic and acidic residues" evidence="1">
    <location>
        <begin position="9"/>
        <end position="21"/>
    </location>
</feature>
<evidence type="ECO:0000313" key="2">
    <source>
        <dbReference type="EMBL" id="CAF5035912.1"/>
    </source>
</evidence>
<feature type="region of interest" description="Disordered" evidence="1">
    <location>
        <begin position="1"/>
        <end position="40"/>
    </location>
</feature>
<feature type="non-terminal residue" evidence="2">
    <location>
        <position position="1"/>
    </location>
</feature>
<gene>
    <name evidence="2" type="ORF">GIL414_LOCUS59156</name>
</gene>
<proteinExistence type="predicted"/>
<accession>A0A8S3DRT9</accession>
<reference evidence="2" key="1">
    <citation type="submission" date="2021-02" db="EMBL/GenBank/DDBJ databases">
        <authorList>
            <person name="Nowell W R."/>
        </authorList>
    </citation>
    <scope>NUCLEOTIDE SEQUENCE</scope>
</reference>
<evidence type="ECO:0000313" key="3">
    <source>
        <dbReference type="Proteomes" id="UP000681720"/>
    </source>
</evidence>
<comment type="caution">
    <text evidence="2">The sequence shown here is derived from an EMBL/GenBank/DDBJ whole genome shotgun (WGS) entry which is preliminary data.</text>
</comment>
<protein>
    <submittedName>
        <fullName evidence="2">Uncharacterized protein</fullName>
    </submittedName>
</protein>
<organism evidence="2 3">
    <name type="scientific">Rotaria magnacalcarata</name>
    <dbReference type="NCBI Taxonomy" id="392030"/>
    <lineage>
        <taxon>Eukaryota</taxon>
        <taxon>Metazoa</taxon>
        <taxon>Spiralia</taxon>
        <taxon>Gnathifera</taxon>
        <taxon>Rotifera</taxon>
        <taxon>Eurotatoria</taxon>
        <taxon>Bdelloidea</taxon>
        <taxon>Philodinida</taxon>
        <taxon>Philodinidae</taxon>
        <taxon>Rotaria</taxon>
    </lineage>
</organism>
<evidence type="ECO:0000256" key="1">
    <source>
        <dbReference type="SAM" id="MobiDB-lite"/>
    </source>
</evidence>
<name>A0A8S3DRT9_9BILA</name>
<dbReference type="AlphaFoldDB" id="A0A8S3DRT9"/>
<dbReference type="Proteomes" id="UP000681720">
    <property type="component" value="Unassembled WGS sequence"/>
</dbReference>
<sequence>HQLPNNDNAKSKSSNDDKELTSKNMTFNFSLERISQEQKK</sequence>
<dbReference type="EMBL" id="CAJOBJ010222397">
    <property type="protein sequence ID" value="CAF5035912.1"/>
    <property type="molecule type" value="Genomic_DNA"/>
</dbReference>